<organism evidence="2 3">
    <name type="scientific">Colletotrichum cuscutae</name>
    <dbReference type="NCBI Taxonomy" id="1209917"/>
    <lineage>
        <taxon>Eukaryota</taxon>
        <taxon>Fungi</taxon>
        <taxon>Dikarya</taxon>
        <taxon>Ascomycota</taxon>
        <taxon>Pezizomycotina</taxon>
        <taxon>Sordariomycetes</taxon>
        <taxon>Hypocreomycetidae</taxon>
        <taxon>Glomerellales</taxon>
        <taxon>Glomerellaceae</taxon>
        <taxon>Colletotrichum</taxon>
        <taxon>Colletotrichum acutatum species complex</taxon>
    </lineage>
</organism>
<reference evidence="2" key="1">
    <citation type="submission" date="2016-11" db="EMBL/GenBank/DDBJ databases">
        <title>The genome sequence of Colletotrichum cuscutae.</title>
        <authorList>
            <person name="Baroncelli R."/>
        </authorList>
    </citation>
    <scope>NUCLEOTIDE SEQUENCE</scope>
    <source>
        <strain evidence="2">IMI 304802</strain>
    </source>
</reference>
<dbReference type="EMBL" id="MPDP01000179">
    <property type="protein sequence ID" value="KAK1473115.1"/>
    <property type="molecule type" value="Genomic_DNA"/>
</dbReference>
<evidence type="ECO:0000313" key="2">
    <source>
        <dbReference type="EMBL" id="KAK1473115.1"/>
    </source>
</evidence>
<dbReference type="Proteomes" id="UP001239213">
    <property type="component" value="Unassembled WGS sequence"/>
</dbReference>
<comment type="caution">
    <text evidence="2">The sequence shown here is derived from an EMBL/GenBank/DDBJ whole genome shotgun (WGS) entry which is preliminary data.</text>
</comment>
<dbReference type="AlphaFoldDB" id="A0AAI9V8X0"/>
<protein>
    <submittedName>
        <fullName evidence="2">Uncharacterized protein</fullName>
    </submittedName>
</protein>
<evidence type="ECO:0000313" key="3">
    <source>
        <dbReference type="Proteomes" id="UP001239213"/>
    </source>
</evidence>
<sequence>MENHKKGRVIYLRSNQCHQPMDNTLCPSRRGPGFLRVILSFSIRVNNFIRDLDDAMEALLASARPRTYRRTRDTTQKLKVQSDHEGNSGCNDEDTSKRVVHQETWWNMHHVVQPLMLGVISSTANVSMKLQSADFRGHWASDLAQCHLPLVQDFYFNLPGIDIAGFGLAPLVPERTTGLTKE</sequence>
<evidence type="ECO:0000256" key="1">
    <source>
        <dbReference type="SAM" id="MobiDB-lite"/>
    </source>
</evidence>
<accession>A0AAI9V8X0</accession>
<name>A0AAI9V8X0_9PEZI</name>
<proteinExistence type="predicted"/>
<gene>
    <name evidence="2" type="ORF">CCUS01_05722</name>
</gene>
<feature type="compositionally biased region" description="Basic and acidic residues" evidence="1">
    <location>
        <begin position="70"/>
        <end position="86"/>
    </location>
</feature>
<keyword evidence="3" id="KW-1185">Reference proteome</keyword>
<feature type="region of interest" description="Disordered" evidence="1">
    <location>
        <begin position="70"/>
        <end position="96"/>
    </location>
</feature>